<dbReference type="OrthoDB" id="2687at10239"/>
<dbReference type="GeneID" id="21011944"/>
<evidence type="ECO:0000256" key="14">
    <source>
        <dbReference type="ARBA" id="ARBA00023136"/>
    </source>
</evidence>
<comment type="caution">
    <text evidence="18">Lacks conserved residue(s) required for the propagation of feature annotation.</text>
</comment>
<evidence type="ECO:0000256" key="10">
    <source>
        <dbReference type="ARBA" id="ARBA00022870"/>
    </source>
</evidence>
<evidence type="ECO:0000256" key="3">
    <source>
        <dbReference type="ARBA" id="ARBA00022506"/>
    </source>
</evidence>
<keyword evidence="9" id="KW-0946">Virion</keyword>
<accession>D8WJ26</accession>
<keyword evidence="13" id="KW-0175">Coiled coil</keyword>
<keyword evidence="6" id="KW-1162">Viral penetration into host cytoplasm</keyword>
<dbReference type="Proteomes" id="UP000096793">
    <property type="component" value="Segment"/>
</dbReference>
<organism evidence="19 20">
    <name type="scientific">Tuhoko virus 1</name>
    <dbReference type="NCBI Taxonomy" id="798072"/>
    <lineage>
        <taxon>Viruses</taxon>
        <taxon>Riboviria</taxon>
        <taxon>Orthornavirae</taxon>
        <taxon>Negarnaviricota</taxon>
        <taxon>Haploviricotina</taxon>
        <taxon>Monjiviricetes</taxon>
        <taxon>Mononegavirales</taxon>
        <taxon>Paramyxoviridae</taxon>
        <taxon>Rubulavirinae</taxon>
        <taxon>Pararubulavirus</taxon>
        <taxon>Pararubulavirus guangdongense</taxon>
    </lineage>
</organism>
<dbReference type="GO" id="GO:0046718">
    <property type="term" value="P:symbiont entry into host cell"/>
    <property type="evidence" value="ECO:0007669"/>
    <property type="project" value="UniProtKB-KW"/>
</dbReference>
<comment type="subcellular location">
    <subcellularLocation>
        <location evidence="18">Virion membrane</location>
        <topology evidence="18">Single-pass type I membrane protein</topology>
    </subcellularLocation>
    <subcellularLocation>
        <location evidence="18">Host cell membrane</location>
        <topology evidence="18">Single-pass membrane protein</topology>
    </subcellularLocation>
</comment>
<dbReference type="GO" id="GO:0020002">
    <property type="term" value="C:host cell plasma membrane"/>
    <property type="evidence" value="ECO:0007669"/>
    <property type="project" value="UniProtKB-SubCell"/>
</dbReference>
<dbReference type="KEGG" id="vg:21011944"/>
<keyword evidence="12 18" id="KW-1133">Transmembrane helix</keyword>
<gene>
    <name evidence="19" type="primary">F</name>
</gene>
<keyword evidence="20" id="KW-1185">Reference proteome</keyword>
<keyword evidence="4" id="KW-1032">Host cell membrane</keyword>
<evidence type="ECO:0000256" key="7">
    <source>
        <dbReference type="ARBA" id="ARBA00022692"/>
    </source>
</evidence>
<evidence type="ECO:0000256" key="12">
    <source>
        <dbReference type="ARBA" id="ARBA00022989"/>
    </source>
</evidence>
<dbReference type="Gene3D" id="2.40.490.10">
    <property type="entry name" value="Newcastle disease virus like domain"/>
    <property type="match status" value="1"/>
</dbReference>
<keyword evidence="10" id="KW-1043">Host membrane</keyword>
<keyword evidence="17" id="KW-1160">Virus entry into host cell</keyword>
<evidence type="ECO:0000313" key="19">
    <source>
        <dbReference type="EMBL" id="ADI80713.1"/>
    </source>
</evidence>
<evidence type="ECO:0000256" key="2">
    <source>
        <dbReference type="ARBA" id="ARBA00016586"/>
    </source>
</evidence>
<dbReference type="EMBL" id="GU128080">
    <property type="protein sequence ID" value="ADI80713.1"/>
    <property type="molecule type" value="Viral_cRNA"/>
</dbReference>
<dbReference type="Pfam" id="PF00523">
    <property type="entry name" value="Fusion_gly"/>
    <property type="match status" value="1"/>
</dbReference>
<proteinExistence type="inferred from homology"/>
<dbReference type="InterPro" id="IPR000776">
    <property type="entry name" value="Fusion_F0_Paramyxovir"/>
</dbReference>
<evidence type="ECO:0000256" key="9">
    <source>
        <dbReference type="ARBA" id="ARBA00022844"/>
    </source>
</evidence>
<dbReference type="Gene3D" id="6.10.10.110">
    <property type="match status" value="1"/>
</dbReference>
<evidence type="ECO:0000256" key="13">
    <source>
        <dbReference type="ARBA" id="ARBA00023054"/>
    </source>
</evidence>
<evidence type="ECO:0000256" key="17">
    <source>
        <dbReference type="ARBA" id="ARBA00023296"/>
    </source>
</evidence>
<evidence type="ECO:0000256" key="6">
    <source>
        <dbReference type="ARBA" id="ARBA00022595"/>
    </source>
</evidence>
<name>D8WJ26_9MONO</name>
<keyword evidence="16" id="KW-0325">Glycoprotein</keyword>
<keyword evidence="5" id="KW-1169">Fusion of virus membrane with host cell membrane</keyword>
<evidence type="ECO:0000256" key="5">
    <source>
        <dbReference type="ARBA" id="ARBA00022521"/>
    </source>
</evidence>
<protein>
    <recommendedName>
        <fullName evidence="2 18">Fusion glycoprotein F0</fullName>
    </recommendedName>
</protein>
<dbReference type="SUPFAM" id="SSF69922">
    <property type="entry name" value="Head and neck region of the ectodomain of NDV fusion glycoprotein"/>
    <property type="match status" value="1"/>
</dbReference>
<keyword evidence="7 18" id="KW-0812">Transmembrane</keyword>
<keyword evidence="8" id="KW-0732">Signal</keyword>
<keyword evidence="11 18" id="KW-0261">Viral envelope protein</keyword>
<dbReference type="GO" id="GO:0019064">
    <property type="term" value="P:fusion of virus membrane with host plasma membrane"/>
    <property type="evidence" value="ECO:0007669"/>
    <property type="project" value="UniProtKB-KW"/>
</dbReference>
<dbReference type="SUPFAM" id="SSF58069">
    <property type="entry name" value="Virus ectodomain"/>
    <property type="match status" value="1"/>
</dbReference>
<keyword evidence="3" id="KW-1168">Fusion of virus membrane with host membrane</keyword>
<evidence type="ECO:0000256" key="8">
    <source>
        <dbReference type="ARBA" id="ARBA00022729"/>
    </source>
</evidence>
<dbReference type="Gene3D" id="2.60.40.1690">
    <property type="entry name" value="Head and neck region of the ectodomain of NDV fusion glycoprotein"/>
    <property type="match status" value="1"/>
</dbReference>
<sequence length="532" mass="57877">MVTIIKPLILLVTVILQISGHIDTTALTSIGAVIASSKEIMYYAQSTPNYIVIKLIPNLPNIPSQCNFSSIAYYNKTLLDLFTPISDNINMLHQRLSNTGRNRRFAGVAIGLAALGVATAAQVTAAFALVEAKSNTAKIAQIGQAIQNTNAAINSLNAGIGGAVTAIQAIQTQINGIITDQINAATCTALDAQIGTLLNMYLLQLTTTFQPQIQNPALQPLSIQALHRIMQGTSIVLSNLTDSSKYGLNDALSAGLITGQIVSVDLRLMQITIAANVPTLSRLENAIAHDIMRITTNVNNTEVIVQLPETIMEHAGRLYQFNKDHCLSSTQRFFCPYSDAKLLTSKISSCLSGIRGDCIFSPVVGNFATRFISVKGVIIANCKFIRCTCLQPEGIISQLDDHTLTVIDLKLCNKLDLGLIQFDLQVLSNISYEMTLNTSQNQLILTDPLDLSSELQTMNQSINNAANFIEKSNSLLNSSTYEFNRSVALLVALILLSLTILYVIVLTCVVKLLVHEVSKNRRHIQDLESHHK</sequence>
<evidence type="ECO:0000313" key="20">
    <source>
        <dbReference type="Proteomes" id="UP000096793"/>
    </source>
</evidence>
<keyword evidence="14 18" id="KW-0472">Membrane</keyword>
<evidence type="ECO:0000256" key="18">
    <source>
        <dbReference type="RuleBase" id="RU003705"/>
    </source>
</evidence>
<comment type="similarity">
    <text evidence="1 18">Belongs to the paramyxoviruses fusion glycoprotein family.</text>
</comment>
<feature type="transmembrane region" description="Helical" evidence="18">
    <location>
        <begin position="105"/>
        <end position="130"/>
    </location>
</feature>
<evidence type="ECO:0000256" key="4">
    <source>
        <dbReference type="ARBA" id="ARBA00022511"/>
    </source>
</evidence>
<dbReference type="Gene3D" id="1.10.287.2480">
    <property type="match status" value="1"/>
</dbReference>
<evidence type="ECO:0000256" key="1">
    <source>
        <dbReference type="ARBA" id="ARBA00008211"/>
    </source>
</evidence>
<dbReference type="GO" id="GO:0055036">
    <property type="term" value="C:virion membrane"/>
    <property type="evidence" value="ECO:0007669"/>
    <property type="project" value="UniProtKB-SubCell"/>
</dbReference>
<evidence type="ECO:0000256" key="16">
    <source>
        <dbReference type="ARBA" id="ARBA00023180"/>
    </source>
</evidence>
<evidence type="ECO:0000256" key="11">
    <source>
        <dbReference type="ARBA" id="ARBA00022879"/>
    </source>
</evidence>
<dbReference type="GO" id="GO:0019031">
    <property type="term" value="C:viral envelope"/>
    <property type="evidence" value="ECO:0007669"/>
    <property type="project" value="UniProtKB-KW"/>
</dbReference>
<reference evidence="19 20" key="1">
    <citation type="journal article" date="2010" name="Virology">
        <title>Identification and complete genome analysis of three novel paramyxoviruses, Tuhoko virus 1, 2 and 3, in fruit bats from China.</title>
        <authorList>
            <person name="Lau S.K."/>
            <person name="Woo P.C."/>
            <person name="Wong B.H."/>
            <person name="Wong A.Y."/>
            <person name="Tsoi H.W."/>
            <person name="Wang M."/>
            <person name="Lee P."/>
            <person name="Xu H."/>
            <person name="Poon R.W."/>
            <person name="Guo R."/>
            <person name="Li K.S."/>
            <person name="Chan K.H."/>
            <person name="Zheng B.J."/>
            <person name="Yuen K.Y."/>
        </authorList>
    </citation>
    <scope>NUCLEOTIDE SEQUENCE [LARGE SCALE GENOMIC DNA]</scope>
</reference>
<evidence type="ECO:0000256" key="15">
    <source>
        <dbReference type="ARBA" id="ARBA00023157"/>
    </source>
</evidence>
<comment type="subunit">
    <text evidence="18">Homotrimer of disulfide-linked F1-F2.</text>
</comment>
<keyword evidence="15" id="KW-1015">Disulfide bond</keyword>
<dbReference type="RefSeq" id="YP_009094496.1">
    <property type="nucleotide sequence ID" value="NC_025410.1"/>
</dbReference>
<feature type="transmembrane region" description="Helical" evidence="18">
    <location>
        <begin position="487"/>
        <end position="514"/>
    </location>
</feature>